<keyword evidence="1" id="KW-0472">Membrane</keyword>
<accession>A0A9Q9UJ69</accession>
<name>A0A9Q9UJ69_9ENTR</name>
<comment type="caution">
    <text evidence="2">The sequence shown here is derived from an EMBL/GenBank/DDBJ whole genome shotgun (WGS) entry which is preliminary data.</text>
</comment>
<gene>
    <name evidence="2" type="ORF">SB6410_05259</name>
</gene>
<evidence type="ECO:0000256" key="1">
    <source>
        <dbReference type="SAM" id="Phobius"/>
    </source>
</evidence>
<feature type="transmembrane region" description="Helical" evidence="1">
    <location>
        <begin position="12"/>
        <end position="34"/>
    </location>
</feature>
<reference evidence="2 3" key="1">
    <citation type="submission" date="2019-07" db="EMBL/GenBank/DDBJ databases">
        <authorList>
            <person name="Brisse S."/>
            <person name="Rodrigues C."/>
            <person name="Thorpe H."/>
        </authorList>
    </citation>
    <scope>NUCLEOTIDE SEQUENCE [LARGE SCALE GENOMIC DNA]</scope>
    <source>
        <strain evidence="2">SB6410</strain>
    </source>
</reference>
<dbReference type="Proteomes" id="UP000318567">
    <property type="component" value="Unassembled WGS sequence"/>
</dbReference>
<proteinExistence type="predicted"/>
<sequence>MSFSTGDVFLIFTLLFFLYASPIIYVLLTIYGTFKKAEHPALIKAIAFANLLITVNLIYYSVTLDDLNDGGSTLQFVSISLAAFSPASISLLVNTQKKCAFYSYTALFFLSFGLYNLYYFPEKIEQDREAVIISSLQQGNIKKLQQTFNEGCPSEQATFYYLRTMAEGEIYPASSFVFLLDCTDKDHESSYSKDNFITYYQNVLQKPNINKKLLDLLLSDYYRYLNNRDKQELVTDLLNRIDNIHSDKENERFTDRLNLLIKHHPELKKFIKVDNQYILQNIDHGNASLISYIKPYYSTQNQELLLATNVLLHEDAAIVRKISRDKHILSTKILSSIGGIWGSRDVDLVSYIFRYGSEDLINWILIHSLDNTAAFDYQEKLFNHASQQEEYYCNNYLIKYTSFNPNLTDAKKQSVRQALIQKSHCQEK</sequence>
<organism evidence="2 3">
    <name type="scientific">Klebsiella pasteurii</name>
    <dbReference type="NCBI Taxonomy" id="2587529"/>
    <lineage>
        <taxon>Bacteria</taxon>
        <taxon>Pseudomonadati</taxon>
        <taxon>Pseudomonadota</taxon>
        <taxon>Gammaproteobacteria</taxon>
        <taxon>Enterobacterales</taxon>
        <taxon>Enterobacteriaceae</taxon>
        <taxon>Klebsiella/Raoultella group</taxon>
        <taxon>Klebsiella</taxon>
    </lineage>
</organism>
<keyword evidence="1" id="KW-0812">Transmembrane</keyword>
<protein>
    <submittedName>
        <fullName evidence="2">Uncharacterized protein</fullName>
    </submittedName>
</protein>
<dbReference type="EMBL" id="CABGGO010000007">
    <property type="protein sequence ID" value="VUS38969.1"/>
    <property type="molecule type" value="Genomic_DNA"/>
</dbReference>
<dbReference type="RefSeq" id="WP_142445070.1">
    <property type="nucleotide sequence ID" value="NZ_CABGGO010000007.1"/>
</dbReference>
<evidence type="ECO:0000313" key="3">
    <source>
        <dbReference type="Proteomes" id="UP000318567"/>
    </source>
</evidence>
<evidence type="ECO:0000313" key="2">
    <source>
        <dbReference type="EMBL" id="VUS38969.1"/>
    </source>
</evidence>
<feature type="transmembrane region" description="Helical" evidence="1">
    <location>
        <begin position="100"/>
        <end position="120"/>
    </location>
</feature>
<dbReference type="AlphaFoldDB" id="A0A9Q9UJ69"/>
<feature type="transmembrane region" description="Helical" evidence="1">
    <location>
        <begin position="41"/>
        <end position="62"/>
    </location>
</feature>
<feature type="transmembrane region" description="Helical" evidence="1">
    <location>
        <begin position="74"/>
        <end position="93"/>
    </location>
</feature>
<keyword evidence="1" id="KW-1133">Transmembrane helix</keyword>